<name>A0A0G3EAM4_9BACT</name>
<dbReference type="RefSeq" id="WP_052880951.1">
    <property type="nucleotide sequence ID" value="NZ_CP010904.1"/>
</dbReference>
<evidence type="ECO:0008006" key="3">
    <source>
        <dbReference type="Google" id="ProtNLM"/>
    </source>
</evidence>
<reference evidence="1 2" key="2">
    <citation type="journal article" date="2016" name="ISME J.">
        <title>Characterization of the first cultured representative of Verrucomicrobia subdivision 5 indicates the proposal of a novel phylum.</title>
        <authorList>
            <person name="Spring S."/>
            <person name="Bunk B."/>
            <person name="Sproer C."/>
            <person name="Schumann P."/>
            <person name="Rohde M."/>
            <person name="Tindall B.J."/>
            <person name="Klenk H.P."/>
        </authorList>
    </citation>
    <scope>NUCLEOTIDE SEQUENCE [LARGE SCALE GENOMIC DNA]</scope>
    <source>
        <strain evidence="1 2">L21-Fru-AB</strain>
    </source>
</reference>
<dbReference type="Proteomes" id="UP000035268">
    <property type="component" value="Chromosome"/>
</dbReference>
<sequence length="937" mass="103779">MNEPRPSNASVRRRHPRARPWILALLLILILLAWLASRPWPDAVQRAVLERVAPEGVRLQAGAMHWNFFEGFVIEDVHAVLAEQPRCVLRADWLTCWWTRPRDPLTREDMDRVWRIRTESGSLTAPAPPALGKTVAPGMREQARVERLSALVEADGDTLRILHAEGRLDDVILHLSGTIRNLSHPEAQPPGKAGAAPVMPLPMEAGKWLGALDQVRIAGGADLKISFDVERGRPGSADVLCELRGDALEIRERHFSPWRVRLHYRDRDIYVPALVLGTDQGRINASATFRDTGRLGVEIKGSARPEYWMALLPAGLRPDLETPGIRPEGPVSVKLRLGPARPDQLLRDWTGSLSAPAIRYADTAWQGPRVELESLPGQGIRFNFHAEDEALFVRGHVQDDRTEIRASSGLPFERLKILMPDGFRSRLEQAEVRVHDPVRLEVKAGPAPLESLSRAWSATLRAGGVHWRGVTLADADAEMRRSGTDWTLDSCTGLVQAATGRVHHTATRMEGGAFSLNGRFSETSGQWRASCTTASDPRQWRAFVDPGTARTLSRFDFPGGDHRLQMEARGQTGEKGLDLSAQFEARDAAYRGVTNDLIRFHFDYSPGKLQIDPLDVRRGDGACRARIGLDFTEKLVTFAGTNTAHPHAFCRMISDEFYAAFRDIPFEPPYRMAATGTFDWRPGGERTSIKGTASAGATVTPGGRFESVSTAFSATGAVVYVNGLSAKYYGGDFRGSGTFEALGAQPGDYSAAIYCERADLDEVIDDIAPEHRAAELGELHGGVFLRGPLGAPFWDAVSGTGWVRIEDGRLLELPVLRGATRLIRVLYPAFSSLSQTDLRGAFDLEDGALHSGRIELEGDLLSLQAEGRYIFDDGFRMTVRMKPLRENQLTRMVRFASQPLSKLLEFRLRGDLGDPKWSFENLPLRWPGWFDLSATDE</sequence>
<dbReference type="KEGG" id="vbl:L21SP4_00243"/>
<organism evidence="1 2">
    <name type="scientific">Kiritimatiella glycovorans</name>
    <dbReference type="NCBI Taxonomy" id="1307763"/>
    <lineage>
        <taxon>Bacteria</taxon>
        <taxon>Pseudomonadati</taxon>
        <taxon>Kiritimatiellota</taxon>
        <taxon>Kiritimatiellia</taxon>
        <taxon>Kiritimatiellales</taxon>
        <taxon>Kiritimatiellaceae</taxon>
        <taxon>Kiritimatiella</taxon>
    </lineage>
</organism>
<dbReference type="OrthoDB" id="7784409at2"/>
<keyword evidence="2" id="KW-1185">Reference proteome</keyword>
<protein>
    <recommendedName>
        <fullName evidence="3">AsmA-like C-terminal domain-containing protein</fullName>
    </recommendedName>
</protein>
<evidence type="ECO:0000313" key="1">
    <source>
        <dbReference type="EMBL" id="AKJ63526.1"/>
    </source>
</evidence>
<accession>A0A0G3EAM4</accession>
<dbReference type="EMBL" id="CP010904">
    <property type="protein sequence ID" value="AKJ63526.1"/>
    <property type="molecule type" value="Genomic_DNA"/>
</dbReference>
<proteinExistence type="predicted"/>
<reference evidence="2" key="1">
    <citation type="submission" date="2015-02" db="EMBL/GenBank/DDBJ databases">
        <title>Description and complete genome sequence of the first cultured representative of the subdivision 5 of the Verrucomicrobia phylum.</title>
        <authorList>
            <person name="Spring S."/>
            <person name="Bunk B."/>
            <person name="Sproer C."/>
            <person name="Klenk H.-P."/>
        </authorList>
    </citation>
    <scope>NUCLEOTIDE SEQUENCE [LARGE SCALE GENOMIC DNA]</scope>
    <source>
        <strain evidence="2">L21-Fru-AB</strain>
    </source>
</reference>
<dbReference type="STRING" id="1307763.L21SP4_00243"/>
<gene>
    <name evidence="1" type="ORF">L21SP4_00243</name>
</gene>
<evidence type="ECO:0000313" key="2">
    <source>
        <dbReference type="Proteomes" id="UP000035268"/>
    </source>
</evidence>
<dbReference type="AlphaFoldDB" id="A0A0G3EAM4"/>